<feature type="transmembrane region" description="Helical" evidence="1">
    <location>
        <begin position="12"/>
        <end position="35"/>
    </location>
</feature>
<dbReference type="Proteomes" id="UP000280834">
    <property type="component" value="Unassembled WGS sequence"/>
</dbReference>
<evidence type="ECO:0000256" key="1">
    <source>
        <dbReference type="SAM" id="Phobius"/>
    </source>
</evidence>
<evidence type="ECO:0000313" key="2">
    <source>
        <dbReference type="EMBL" id="VDO16436.1"/>
    </source>
</evidence>
<dbReference type="AlphaFoldDB" id="A0A0R3QF26"/>
<sequence>MALNTFEANVLYYLVDLIILILVRESFCNALAIGVNQGGNMKADLPEDAHCDRRNLSWRCMYKMPCKRTIEDEFC</sequence>
<organism evidence="4">
    <name type="scientific">Brugia timori</name>
    <dbReference type="NCBI Taxonomy" id="42155"/>
    <lineage>
        <taxon>Eukaryota</taxon>
        <taxon>Metazoa</taxon>
        <taxon>Ecdysozoa</taxon>
        <taxon>Nematoda</taxon>
        <taxon>Chromadorea</taxon>
        <taxon>Rhabditida</taxon>
        <taxon>Spirurina</taxon>
        <taxon>Spiruromorpha</taxon>
        <taxon>Filarioidea</taxon>
        <taxon>Onchocercidae</taxon>
        <taxon>Brugia</taxon>
    </lineage>
</organism>
<dbReference type="EMBL" id="UZAG01004144">
    <property type="protein sequence ID" value="VDO16436.1"/>
    <property type="molecule type" value="Genomic_DNA"/>
</dbReference>
<keyword evidence="1" id="KW-0472">Membrane</keyword>
<keyword evidence="3" id="KW-1185">Reference proteome</keyword>
<keyword evidence="1" id="KW-1133">Transmembrane helix</keyword>
<name>A0A0R3QF26_9BILA</name>
<accession>A0A0R3QF26</accession>
<gene>
    <name evidence="2" type="ORF">BTMF_LOCUS4258</name>
</gene>
<protein>
    <submittedName>
        <fullName evidence="4">Secreted protein</fullName>
    </submittedName>
</protein>
<keyword evidence="1" id="KW-0812">Transmembrane</keyword>
<evidence type="ECO:0000313" key="4">
    <source>
        <dbReference type="WBParaSite" id="BTMF_0000497001-mRNA-1"/>
    </source>
</evidence>
<reference evidence="4" key="1">
    <citation type="submission" date="2017-02" db="UniProtKB">
        <authorList>
            <consortium name="WormBaseParasite"/>
        </authorList>
    </citation>
    <scope>IDENTIFICATION</scope>
</reference>
<proteinExistence type="predicted"/>
<reference evidence="2 3" key="2">
    <citation type="submission" date="2018-11" db="EMBL/GenBank/DDBJ databases">
        <authorList>
            <consortium name="Pathogen Informatics"/>
        </authorList>
    </citation>
    <scope>NUCLEOTIDE SEQUENCE [LARGE SCALE GENOMIC DNA]</scope>
</reference>
<evidence type="ECO:0000313" key="3">
    <source>
        <dbReference type="Proteomes" id="UP000280834"/>
    </source>
</evidence>
<dbReference type="WBParaSite" id="BTMF_0000497001-mRNA-1">
    <property type="protein sequence ID" value="BTMF_0000497001-mRNA-1"/>
    <property type="gene ID" value="BTMF_0000497001"/>
</dbReference>